<proteinExistence type="predicted"/>
<feature type="region of interest" description="Disordered" evidence="1">
    <location>
        <begin position="1"/>
        <end position="50"/>
    </location>
</feature>
<feature type="compositionally biased region" description="Basic and acidic residues" evidence="1">
    <location>
        <begin position="1"/>
        <end position="19"/>
    </location>
</feature>
<accession>A0AAV3YJA0</accession>
<evidence type="ECO:0000256" key="1">
    <source>
        <dbReference type="SAM" id="MobiDB-lite"/>
    </source>
</evidence>
<organism evidence="2 3">
    <name type="scientific">Plakobranchus ocellatus</name>
    <dbReference type="NCBI Taxonomy" id="259542"/>
    <lineage>
        <taxon>Eukaryota</taxon>
        <taxon>Metazoa</taxon>
        <taxon>Spiralia</taxon>
        <taxon>Lophotrochozoa</taxon>
        <taxon>Mollusca</taxon>
        <taxon>Gastropoda</taxon>
        <taxon>Heterobranchia</taxon>
        <taxon>Euthyneura</taxon>
        <taxon>Panpulmonata</taxon>
        <taxon>Sacoglossa</taxon>
        <taxon>Placobranchoidea</taxon>
        <taxon>Plakobranchidae</taxon>
        <taxon>Plakobranchus</taxon>
    </lineage>
</organism>
<comment type="caution">
    <text evidence="2">The sequence shown here is derived from an EMBL/GenBank/DDBJ whole genome shotgun (WGS) entry which is preliminary data.</text>
</comment>
<reference evidence="2 3" key="1">
    <citation type="journal article" date="2021" name="Elife">
        <title>Chloroplast acquisition without the gene transfer in kleptoplastic sea slugs, Plakobranchus ocellatus.</title>
        <authorList>
            <person name="Maeda T."/>
            <person name="Takahashi S."/>
            <person name="Yoshida T."/>
            <person name="Shimamura S."/>
            <person name="Takaki Y."/>
            <person name="Nagai Y."/>
            <person name="Toyoda A."/>
            <person name="Suzuki Y."/>
            <person name="Arimoto A."/>
            <person name="Ishii H."/>
            <person name="Satoh N."/>
            <person name="Nishiyama T."/>
            <person name="Hasebe M."/>
            <person name="Maruyama T."/>
            <person name="Minagawa J."/>
            <person name="Obokata J."/>
            <person name="Shigenobu S."/>
        </authorList>
    </citation>
    <scope>NUCLEOTIDE SEQUENCE [LARGE SCALE GENOMIC DNA]</scope>
</reference>
<gene>
    <name evidence="2" type="ORF">PoB_000983100</name>
</gene>
<name>A0AAV3YJA0_9GAST</name>
<dbReference type="AlphaFoldDB" id="A0AAV3YJA0"/>
<evidence type="ECO:0000313" key="3">
    <source>
        <dbReference type="Proteomes" id="UP000735302"/>
    </source>
</evidence>
<evidence type="ECO:0000313" key="2">
    <source>
        <dbReference type="EMBL" id="GFN83325.1"/>
    </source>
</evidence>
<keyword evidence="3" id="KW-1185">Reference proteome</keyword>
<dbReference type="EMBL" id="BLXT01001140">
    <property type="protein sequence ID" value="GFN83325.1"/>
    <property type="molecule type" value="Genomic_DNA"/>
</dbReference>
<dbReference type="Proteomes" id="UP000735302">
    <property type="component" value="Unassembled WGS sequence"/>
</dbReference>
<sequence length="131" mass="14943">MARIKAVKERQTGEQKERNSVLQSERQRKHRAIDRTPSRTIHLSKKDALQEKGRMAVKNTEKKTYKIDMASSLLQGDMAAFIPQFDMVVPLIQINTIVLQLQVKMTAHIPQVDMAVFLTQLNYDSTVLPPA</sequence>
<protein>
    <submittedName>
        <fullName evidence="2">Uncharacterized protein</fullName>
    </submittedName>
</protein>